<feature type="compositionally biased region" description="Polar residues" evidence="1">
    <location>
        <begin position="232"/>
        <end position="245"/>
    </location>
</feature>
<sequence length="1521" mass="160645">AAAAQATALPPHLSQVLAGNAAGIPMPPGAPSAAQIQEMVGAGPTYMPWPSHRPAVRLPFFQCDMIKNVNLDTRPSSHTGGLDLPFNDITTLRFFFNLGVQQSRVILLSLHFIQVYCETSLHQRQRLPDAGTASAVAASAHTTLQQQQLHIQAQQRRSVHAASVIAAQQQQQHQQRYQQALHLSCAGGEGPSGASGASGASAAYSQQPVIGGTHDAEAPGGSGITPVIAQRETAQSTGTKQTTVPSAAAAAAGSEIDETTCSAAIAEEMAEADSSTAFHKQKAQLTASGNKDLKVTSLNNLVLKLTSTKHDRQRQQKQQTGPSCTLDALDATATIEAPRSAISVSVAKAPLRLEHAHCAQPSALPGPQQCQQPDAAAAAGVRSSPKRPPASGTTQPAAHEDRATDKQDMDKGPALAPLLMVSYFNSHFGKAKMPLLPPRPVTHPTEHSDGIFVSHGYPNPPQQQQQFTRDNANSQRTTANGLLCETVSGPGSLALDLFRDLPQMPVQLEHANRPDPAAGQQHKQHRAPRYSAIEDTSGSEGIYQPHQAQKQSEGRSPVNSTSWNIHNILSDSPSTSKNGLLPEECESRKRKDTFCNPSIVEPISQLIGSTQPPTFCSSIKSMQQGAIQNIQSDAENLRRLDPTTPSLTQPHIDQSAATVFATTIDENEMATVTSAVTEESSSGKPDDCTNGNASPSLLSAPGTRPEAHNSPGDDESTDDETHHNLAKVAQFAVDASKCDASDAQTVASRPSASGSADTRVDGSESPSHLSAPGMPPIANDRQDDEEHPDDAAEERRRLSMTSQSSLVQVQMIQTAAAAVASRIDVSEVTTLTSTATDESSVESTDACANGASSQASAPGPQPRVHDSPEDEEPAVQHPATTIYSNNDVMKITEMMTLFNDRISAMAGEISSLKEQLAKKKNNPIAVLTSKAAVTEEPLPPGADINGSILTTTPSVLDGMDDKEPREDEGSTCRQLATITASLRNTNDTQSAGAEAEGEGDTSRTLSSGDALACASSSGGADVYGPPSPDGPSAPGTPPGANDSLDDEDPVEGVEEERRRLARRPLSLVRVDPSVAAVAGNKSDLSGRAILPSIGKSSLGCDGNCDYAPSSPADGLYVPETIERPLMEKDDDDERPAGCSDHSSPPNIEPEAESGSETDPVCVLPQAPMRLEHVERVNQSAISNQIHSKKQREQQPTSTIEDATTAEAMVTKQLRRAHTAKNQMDRRTPAVKGINKIMINDTLATNHSKTNGAPARRECSPDIIILESTSAMTAASYVPLTPSQHAAMYRERMAKKLEAEKCRLAVNKSASHTNSVSAHSVSLSSADNCYLSWMADAEGIADLPAGSSGGNGSSPPKPSAPATSSGADEDDGPALAPMLMVSYLKAYIGKETSSTQSGGATPRSKRKSVVASSSRPIDSNIKVVGRPPRRRKWDDAPSTSSASTPFRMAAVPASIPIAVRPHAPLRLERAPRVQQKTAPTGSNNAPSTASLKRPSRACKSRSSSSNKRLRIEEEEVEEEIEL</sequence>
<proteinExistence type="predicted"/>
<feature type="compositionally biased region" description="Polar residues" evidence="1">
    <location>
        <begin position="971"/>
        <end position="991"/>
    </location>
</feature>
<feature type="compositionally biased region" description="Polar residues" evidence="1">
    <location>
        <begin position="742"/>
        <end position="756"/>
    </location>
</feature>
<feature type="compositionally biased region" description="Polar residues" evidence="1">
    <location>
        <begin position="557"/>
        <end position="578"/>
    </location>
</feature>
<reference evidence="2" key="1">
    <citation type="submission" date="2023-10" db="EMBL/GenBank/DDBJ databases">
        <title>Genome assembly of Pristionchus species.</title>
        <authorList>
            <person name="Yoshida K."/>
            <person name="Sommer R.J."/>
        </authorList>
    </citation>
    <scope>NUCLEOTIDE SEQUENCE</scope>
    <source>
        <strain evidence="2">RS0144</strain>
    </source>
</reference>
<feature type="compositionally biased region" description="Pro residues" evidence="1">
    <location>
        <begin position="1025"/>
        <end position="1037"/>
    </location>
</feature>
<evidence type="ECO:0000313" key="2">
    <source>
        <dbReference type="EMBL" id="GMT05794.1"/>
    </source>
</evidence>
<feature type="non-terminal residue" evidence="2">
    <location>
        <position position="1"/>
    </location>
</feature>
<gene>
    <name evidence="2" type="ORF">PENTCL1PPCAC_27968</name>
</gene>
<name>A0AAV5UFT0_9BILA</name>
<evidence type="ECO:0000313" key="3">
    <source>
        <dbReference type="Proteomes" id="UP001432027"/>
    </source>
</evidence>
<dbReference type="EMBL" id="BTSX01000006">
    <property type="protein sequence ID" value="GMT05794.1"/>
    <property type="molecule type" value="Genomic_DNA"/>
</dbReference>
<protein>
    <submittedName>
        <fullName evidence="2">Uncharacterized protein</fullName>
    </submittedName>
</protein>
<feature type="region of interest" description="Disordered" evidence="1">
    <location>
        <begin position="1128"/>
        <end position="1160"/>
    </location>
</feature>
<dbReference type="Proteomes" id="UP001432027">
    <property type="component" value="Unassembled WGS sequence"/>
</dbReference>
<feature type="compositionally biased region" description="Low complexity" evidence="1">
    <location>
        <begin position="673"/>
        <end position="682"/>
    </location>
</feature>
<comment type="caution">
    <text evidence="2">The sequence shown here is derived from an EMBL/GenBank/DDBJ whole genome shotgun (WGS) entry which is preliminary data.</text>
</comment>
<accession>A0AAV5UFT0</accession>
<feature type="region of interest" description="Disordered" evidence="1">
    <location>
        <begin position="742"/>
        <end position="803"/>
    </location>
</feature>
<feature type="compositionally biased region" description="Acidic residues" evidence="1">
    <location>
        <begin position="1043"/>
        <end position="1054"/>
    </location>
</feature>
<feature type="region of interest" description="Disordered" evidence="1">
    <location>
        <begin position="1391"/>
        <end position="1446"/>
    </location>
</feature>
<organism evidence="2 3">
    <name type="scientific">Pristionchus entomophagus</name>
    <dbReference type="NCBI Taxonomy" id="358040"/>
    <lineage>
        <taxon>Eukaryota</taxon>
        <taxon>Metazoa</taxon>
        <taxon>Ecdysozoa</taxon>
        <taxon>Nematoda</taxon>
        <taxon>Chromadorea</taxon>
        <taxon>Rhabditida</taxon>
        <taxon>Rhabditina</taxon>
        <taxon>Diplogasteromorpha</taxon>
        <taxon>Diplogasteroidea</taxon>
        <taxon>Neodiplogasteridae</taxon>
        <taxon>Pristionchus</taxon>
    </lineage>
</organism>
<feature type="region of interest" description="Disordered" evidence="1">
    <location>
        <begin position="673"/>
        <end position="721"/>
    </location>
</feature>
<evidence type="ECO:0000256" key="1">
    <source>
        <dbReference type="SAM" id="MobiDB-lite"/>
    </source>
</evidence>
<feature type="region of interest" description="Disordered" evidence="1">
    <location>
        <begin position="360"/>
        <end position="411"/>
    </location>
</feature>
<feature type="compositionally biased region" description="Polar residues" evidence="1">
    <location>
        <begin position="832"/>
        <end position="843"/>
    </location>
</feature>
<feature type="compositionally biased region" description="Acidic residues" evidence="1">
    <location>
        <begin position="1511"/>
        <end position="1521"/>
    </location>
</feature>
<feature type="region of interest" description="Disordered" evidence="1">
    <location>
        <begin position="832"/>
        <end position="878"/>
    </location>
</feature>
<feature type="region of interest" description="Disordered" evidence="1">
    <location>
        <begin position="1461"/>
        <end position="1521"/>
    </location>
</feature>
<feature type="compositionally biased region" description="Polar residues" evidence="1">
    <location>
        <begin position="1473"/>
        <end position="1489"/>
    </location>
</feature>
<feature type="compositionally biased region" description="Basic and acidic residues" evidence="1">
    <location>
        <begin position="959"/>
        <end position="970"/>
    </location>
</feature>
<feature type="region of interest" description="Disordered" evidence="1">
    <location>
        <begin position="937"/>
        <end position="1064"/>
    </location>
</feature>
<feature type="compositionally biased region" description="Basic and acidic residues" evidence="1">
    <location>
        <begin position="398"/>
        <end position="411"/>
    </location>
</feature>
<keyword evidence="3" id="KW-1185">Reference proteome</keyword>
<feature type="region of interest" description="Disordered" evidence="1">
    <location>
        <begin position="1343"/>
        <end position="1373"/>
    </location>
</feature>
<feature type="region of interest" description="Disordered" evidence="1">
    <location>
        <begin position="232"/>
        <end position="255"/>
    </location>
</feature>
<feature type="region of interest" description="Disordered" evidence="1">
    <location>
        <begin position="511"/>
        <end position="579"/>
    </location>
</feature>